<keyword evidence="4" id="KW-0680">Restriction system</keyword>
<feature type="active site" evidence="5">
    <location>
        <position position="114"/>
    </location>
</feature>
<dbReference type="Gene3D" id="3.40.50.150">
    <property type="entry name" value="Vaccinia Virus protein VP39"/>
    <property type="match status" value="1"/>
</dbReference>
<evidence type="ECO:0000256" key="2">
    <source>
        <dbReference type="ARBA" id="ARBA00022679"/>
    </source>
</evidence>
<keyword evidence="2 5" id="KW-0808">Transferase</keyword>
<dbReference type="GO" id="GO:0009307">
    <property type="term" value="P:DNA restriction-modification system"/>
    <property type="evidence" value="ECO:0007669"/>
    <property type="project" value="UniProtKB-KW"/>
</dbReference>
<dbReference type="RefSeq" id="WP_131599333.1">
    <property type="nucleotide sequence ID" value="NZ_CBDBYK010000015.1"/>
</dbReference>
<dbReference type="PANTHER" id="PTHR46098:SF1">
    <property type="entry name" value="TRNA (CYTOSINE(38)-C(5))-METHYLTRANSFERASE"/>
    <property type="match status" value="1"/>
</dbReference>
<keyword evidence="9" id="KW-1185">Reference proteome</keyword>
<evidence type="ECO:0000256" key="4">
    <source>
        <dbReference type="ARBA" id="ARBA00022747"/>
    </source>
</evidence>
<dbReference type="InterPro" id="IPR050750">
    <property type="entry name" value="C5-MTase"/>
</dbReference>
<dbReference type="Proteomes" id="UP000294192">
    <property type="component" value="Unassembled WGS sequence"/>
</dbReference>
<organism evidence="8 9">
    <name type="scientific">Mycoplasma marinum</name>
    <dbReference type="NCBI Taxonomy" id="1937190"/>
    <lineage>
        <taxon>Bacteria</taxon>
        <taxon>Bacillati</taxon>
        <taxon>Mycoplasmatota</taxon>
        <taxon>Mollicutes</taxon>
        <taxon>Mycoplasmataceae</taxon>
        <taxon>Mycoplasma</taxon>
    </lineage>
</organism>
<evidence type="ECO:0000256" key="7">
    <source>
        <dbReference type="RuleBase" id="RU000417"/>
    </source>
</evidence>
<keyword evidence="1 5" id="KW-0489">Methyltransferase</keyword>
<dbReference type="NCBIfam" id="TIGR00675">
    <property type="entry name" value="dcm"/>
    <property type="match status" value="1"/>
</dbReference>
<dbReference type="EC" id="2.1.1.37" evidence="7"/>
<dbReference type="PROSITE" id="PS00094">
    <property type="entry name" value="C5_MTASE_1"/>
    <property type="match status" value="1"/>
</dbReference>
<dbReference type="Pfam" id="PF00145">
    <property type="entry name" value="DNA_methylase"/>
    <property type="match status" value="1"/>
</dbReference>
<dbReference type="CDD" id="cd00315">
    <property type="entry name" value="Cyt_C5_DNA_methylase"/>
    <property type="match status" value="1"/>
</dbReference>
<gene>
    <name evidence="8" type="ORF">C4B24_03335</name>
</gene>
<dbReference type="InterPro" id="IPR018117">
    <property type="entry name" value="C5_DNA_meth_AS"/>
</dbReference>
<evidence type="ECO:0000256" key="6">
    <source>
        <dbReference type="RuleBase" id="RU000416"/>
    </source>
</evidence>
<sequence length="362" mass="42325">MKNKIRVATIFSGIGAFEQALKKMNIEHEIILAVDNGELSLPLSEEQIQFLTKDKTNKEKRMEINTMYEELKKKNFVKESYLANYSVENFEYDVKYIKGSDYKDISILVGGSPCQAFSISGKRLGFEDTRGTLFYEYARILKEMNPKTFIYENVPGLLSHDSGRTWDVVRATFDELGYVWKYSVLNAKHFGIPQNRRRVFVVGIRKDLANEEFNWPEEITLEKETKDFLESSIENKYYHGEKGFKWTTKPMSLKKRVSINSTISRTQAANQQFNWCGDMRFETKIPKRIQEDARIWKGNFKDKYGVVRKLTPRECLRLMGFSDEFKIEVPDKEMYHQSGNSIVVNVLEEIMKEIIKTGVYDE</sequence>
<dbReference type="InterPro" id="IPR029063">
    <property type="entry name" value="SAM-dependent_MTases_sf"/>
</dbReference>
<dbReference type="GO" id="GO:0003886">
    <property type="term" value="F:DNA (cytosine-5-)-methyltransferase activity"/>
    <property type="evidence" value="ECO:0007669"/>
    <property type="project" value="UniProtKB-EC"/>
</dbReference>
<comment type="catalytic activity">
    <reaction evidence="7">
        <text>a 2'-deoxycytidine in DNA + S-adenosyl-L-methionine = a 5-methyl-2'-deoxycytidine in DNA + S-adenosyl-L-homocysteine + H(+)</text>
        <dbReference type="Rhea" id="RHEA:13681"/>
        <dbReference type="Rhea" id="RHEA-COMP:11369"/>
        <dbReference type="Rhea" id="RHEA-COMP:11370"/>
        <dbReference type="ChEBI" id="CHEBI:15378"/>
        <dbReference type="ChEBI" id="CHEBI:57856"/>
        <dbReference type="ChEBI" id="CHEBI:59789"/>
        <dbReference type="ChEBI" id="CHEBI:85452"/>
        <dbReference type="ChEBI" id="CHEBI:85454"/>
        <dbReference type="EC" id="2.1.1.37"/>
    </reaction>
</comment>
<dbReference type="PRINTS" id="PR00105">
    <property type="entry name" value="C5METTRFRASE"/>
</dbReference>
<comment type="caution">
    <text evidence="8">The sequence shown here is derived from an EMBL/GenBank/DDBJ whole genome shotgun (WGS) entry which is preliminary data.</text>
</comment>
<dbReference type="InterPro" id="IPR001525">
    <property type="entry name" value="C5_MeTfrase"/>
</dbReference>
<dbReference type="AlphaFoldDB" id="A0A4V2NI48"/>
<proteinExistence type="inferred from homology"/>
<dbReference type="SUPFAM" id="SSF53335">
    <property type="entry name" value="S-adenosyl-L-methionine-dependent methyltransferases"/>
    <property type="match status" value="1"/>
</dbReference>
<dbReference type="PANTHER" id="PTHR46098">
    <property type="entry name" value="TRNA (CYTOSINE(38)-C(5))-METHYLTRANSFERASE"/>
    <property type="match status" value="1"/>
</dbReference>
<evidence type="ECO:0000256" key="5">
    <source>
        <dbReference type="PROSITE-ProRule" id="PRU01016"/>
    </source>
</evidence>
<evidence type="ECO:0000256" key="1">
    <source>
        <dbReference type="ARBA" id="ARBA00022603"/>
    </source>
</evidence>
<dbReference type="EMBL" id="PSZO01000016">
    <property type="protein sequence ID" value="TCG10968.1"/>
    <property type="molecule type" value="Genomic_DNA"/>
</dbReference>
<protein>
    <recommendedName>
        <fullName evidence="7">Cytosine-specific methyltransferase</fullName>
        <ecNumber evidence="7">2.1.1.37</ecNumber>
    </recommendedName>
</protein>
<reference evidence="8 9" key="1">
    <citation type="submission" date="2018-02" db="EMBL/GenBank/DDBJ databases">
        <title>Mycoplasma marinum and Mycoplasma todarodis sp. nov., moderately halophilic and psychrotolerant mycoplasmas isolated from cephalopods.</title>
        <authorList>
            <person name="Viver T."/>
        </authorList>
    </citation>
    <scope>NUCLEOTIDE SEQUENCE [LARGE SCALE GENOMIC DNA]</scope>
    <source>
        <strain evidence="8 9">PE</strain>
    </source>
</reference>
<dbReference type="Gene3D" id="3.90.120.10">
    <property type="entry name" value="DNA Methylase, subunit A, domain 2"/>
    <property type="match status" value="1"/>
</dbReference>
<evidence type="ECO:0000256" key="3">
    <source>
        <dbReference type="ARBA" id="ARBA00022691"/>
    </source>
</evidence>
<keyword evidence="3 5" id="KW-0949">S-adenosyl-L-methionine</keyword>
<name>A0A4V2NI48_9MOLU</name>
<dbReference type="GO" id="GO:0032259">
    <property type="term" value="P:methylation"/>
    <property type="evidence" value="ECO:0007669"/>
    <property type="project" value="UniProtKB-KW"/>
</dbReference>
<dbReference type="OrthoDB" id="9813719at2"/>
<evidence type="ECO:0000313" key="9">
    <source>
        <dbReference type="Proteomes" id="UP000294192"/>
    </source>
</evidence>
<accession>A0A4V2NI48</accession>
<dbReference type="PROSITE" id="PS51679">
    <property type="entry name" value="SAM_MT_C5"/>
    <property type="match status" value="1"/>
</dbReference>
<evidence type="ECO:0000313" key="8">
    <source>
        <dbReference type="EMBL" id="TCG10968.1"/>
    </source>
</evidence>
<comment type="similarity">
    <text evidence="5 6">Belongs to the class I-like SAM-binding methyltransferase superfamily. C5-methyltransferase family.</text>
</comment>